<dbReference type="SUPFAM" id="SSF57783">
    <property type="entry name" value="Zinc beta-ribbon"/>
    <property type="match status" value="1"/>
</dbReference>
<name>A0ABX0KWQ5_9NEIS</name>
<organism evidence="2 3">
    <name type="scientific">Iodobacter violaceini</name>
    <dbReference type="NCBI Taxonomy" id="3044271"/>
    <lineage>
        <taxon>Bacteria</taxon>
        <taxon>Pseudomonadati</taxon>
        <taxon>Pseudomonadota</taxon>
        <taxon>Betaproteobacteria</taxon>
        <taxon>Neisseriales</taxon>
        <taxon>Chitinibacteraceae</taxon>
        <taxon>Iodobacter</taxon>
    </lineage>
</organism>
<gene>
    <name evidence="2" type="ORF">HA050_11965</name>
</gene>
<accession>A0ABX0KWQ5</accession>
<reference evidence="2 3" key="1">
    <citation type="submission" date="2020-03" db="EMBL/GenBank/DDBJ databases">
        <title>Draft genome sequence of environmentally isolated violet-colored cultures.</title>
        <authorList>
            <person name="Wilson H.S."/>
        </authorList>
    </citation>
    <scope>NUCLEOTIDE SEQUENCE [LARGE SCALE GENOMIC DNA]</scope>
    <source>
        <strain evidence="2 3">HSC-16F04</strain>
    </source>
</reference>
<dbReference type="InterPro" id="IPR055570">
    <property type="entry name" value="DUF7146"/>
</dbReference>
<keyword evidence="3" id="KW-1185">Reference proteome</keyword>
<dbReference type="InterPro" id="IPR006171">
    <property type="entry name" value="TOPRIM_dom"/>
</dbReference>
<dbReference type="SMART" id="SM00778">
    <property type="entry name" value="Prim_Zn_Ribbon"/>
    <property type="match status" value="1"/>
</dbReference>
<dbReference type="Pfam" id="PF23639">
    <property type="entry name" value="DUF7146"/>
    <property type="match status" value="1"/>
</dbReference>
<feature type="domain" description="DNA primase/helicase Gp4 N-terminal Bacteriophage T7-like" evidence="1">
    <location>
        <begin position="41"/>
        <end position="81"/>
    </location>
</feature>
<dbReference type="EMBL" id="JAAOLX010000005">
    <property type="protein sequence ID" value="NHQ86835.1"/>
    <property type="molecule type" value="Genomic_DNA"/>
</dbReference>
<evidence type="ECO:0000313" key="2">
    <source>
        <dbReference type="EMBL" id="NHQ86835.1"/>
    </source>
</evidence>
<dbReference type="InterPro" id="IPR013237">
    <property type="entry name" value="Phage_T7_Gp4_N"/>
</dbReference>
<evidence type="ECO:0000259" key="1">
    <source>
        <dbReference type="SMART" id="SM00778"/>
    </source>
</evidence>
<dbReference type="Pfam" id="PF13362">
    <property type="entry name" value="Toprim_3"/>
    <property type="match status" value="1"/>
</dbReference>
<dbReference type="Pfam" id="PF08273">
    <property type="entry name" value="Zn_Ribbon_Prim"/>
    <property type="match status" value="1"/>
</dbReference>
<evidence type="ECO:0000313" key="3">
    <source>
        <dbReference type="Proteomes" id="UP000712570"/>
    </source>
</evidence>
<sequence length="353" mass="39245">MGNDSSIEMYKERIKNTISLANGHWLFILDRLGIDKKYLSGSNTACPVCKGTDRFQFHDRNENGDWFCRKAGGHSQSGNGFNLLMESYGWSFHEALVEVEKTIQCNSYRTELKRSISHSTQLKEKQDAAEKIQKILKSSFPFEKNDPVGRYLKARGYEGVADKCDFLFHPSLAYWEKQGSQFVKLGTYPAMIAKVVNTQGEIISLHRLWLTPEGKKAPVPCQKKSMPPIGGSMKGCSIQLFKPDSGPLVLATGIETSLGAAALTQRPAWATMSDAMLGSVILPSHTTEVWVFGDSDFPCTNSNNPGKDAAIKAAQTYRDQGKKVRLFLPQTPGLDFDDVWQTGQYSQQNKIAA</sequence>
<dbReference type="RefSeq" id="WP_166826305.1">
    <property type="nucleotide sequence ID" value="NZ_JAAOLX010000005.1"/>
</dbReference>
<proteinExistence type="predicted"/>
<dbReference type="Proteomes" id="UP000712570">
    <property type="component" value="Unassembled WGS sequence"/>
</dbReference>
<comment type="caution">
    <text evidence="2">The sequence shown here is derived from an EMBL/GenBank/DDBJ whole genome shotgun (WGS) entry which is preliminary data.</text>
</comment>
<protein>
    <recommendedName>
        <fullName evidence="1">DNA primase/helicase Gp4 N-terminal Bacteriophage T7-like domain-containing protein</fullName>
    </recommendedName>
</protein>